<sequence length="1174" mass="129920">MTTATRAPSWRVRERHGPRRSRRALVWHTLSASDQHPLATGHVDAAGTDVLGGACASFRRQELGPEAPRATNASRALVDVQKGDAAPLEALLSAVAIGTLRLERSDVTVEPTTGVVQTAPRRDLSVAASVPRTVKTEWKAQAREEMLASWVQGRCKTEARLRDVTEQKPGSALGRRSDCFSTEKMDEEAATVTVIERTRARLRQLECGRATEPLDDAELLVSAGHEQDLDMSQKQYVAKVKGMQKHLIDTWEQHRKVEALRIAIKCVKLLADTTTAPRLYPCVFVLVTDVLDAFGKLVYDRIDAQASEDESGQPPLESMGDHVRSSNINVQAIETCRNWFYKSACIRELLPRIYIEVALLGCYRFLCEDEYPQIVARLSSMIKGVGDPMVALYARVYLSLASSEVLGVTSPAEQTAVVSSSLFDYFYAFHWFRHNKLEQWLLANKMRYEEYLALHSPAVEWIVKCIAPGATQDTFDSLLAHYREYVGNPMVLKPICKCFGAQFYAATPTVMLDLIRAASPSFVSKCHLYSTVATQLSKVPRIAGDEPGGKLQFLNSSWSSITSQEDIAQYMECAAAYMKLIVTHFSHREALILLKDVVRHLDAAIPGELTAGSYNLLGALIESVVFGAKQSYEFFSRLIPSPPFLAIMGMFKRESSVDVAKKVLRVFVSGRMKKTSDRSGALRLHIVGPEAAVAHALMAVCCRVHDVLDSLSTASERAEATRDISAFITRLGYVNERATMSERAQGEEQEALLMLYTDCRRAFYKLEQVEMLLSTMVLRLAMYAHRHMRSSAGSNLKSKKHSHVRRGFVQSCLAFAHITIPSSIEAPLEKLQLTVSAANVALVTNCVPQMDALIKAAIVLLADLDLSAVQPAANSDENVQHWSELSGIGSTSSVVDRVVQMIAHLVNVLIYAPSLHDGDAFYFVAALQKAVLERLKWVPRNSPSLSPGLEVGVARVRVSLMLLQVYALWGQHSLPDRLDGVDSNDVLYGGDDTFHNEVQTRFSSMIVEVVHDIEALDRLSGDNDIVDRAVVERVTAAQVELMLDFVNLVAPVLEYGDSRLGTALTMTDPFRGAEAAGPSDGKRRVKSRSAVALIRKCMTYSYEKARLLKQTTPRGTAMHQAQMASTICRYFDSTRVYIADLMLEMSKRAAGICTEVSSQQTVQALVEVLEQYTL</sequence>
<dbReference type="EMBL" id="CANTFL010001315">
    <property type="protein sequence ID" value="CAI5736597.1"/>
    <property type="molecule type" value="Genomic_DNA"/>
</dbReference>
<dbReference type="PANTHER" id="PTHR13673">
    <property type="entry name" value="ESOPHAGEAL CANCER ASSOCIATED PROTEIN"/>
    <property type="match status" value="1"/>
</dbReference>
<protein>
    <submittedName>
        <fullName evidence="6">Uncharacterized protein</fullName>
    </submittedName>
</protein>
<evidence type="ECO:0000256" key="4">
    <source>
        <dbReference type="ARBA" id="ARBA00022753"/>
    </source>
</evidence>
<name>A0AAV0UI24_HYABA</name>
<dbReference type="InterPro" id="IPR029705">
    <property type="entry name" value="VPS35L"/>
</dbReference>
<evidence type="ECO:0000256" key="3">
    <source>
        <dbReference type="ARBA" id="ARBA00022448"/>
    </source>
</evidence>
<proteinExistence type="inferred from homology"/>
<keyword evidence="5" id="KW-0653">Protein transport</keyword>
<keyword evidence="3" id="KW-0813">Transport</keyword>
<evidence type="ECO:0000313" key="6">
    <source>
        <dbReference type="EMBL" id="CAI5736597.1"/>
    </source>
</evidence>
<keyword evidence="4" id="KW-0967">Endosome</keyword>
<keyword evidence="7" id="KW-1185">Reference proteome</keyword>
<evidence type="ECO:0000256" key="5">
    <source>
        <dbReference type="ARBA" id="ARBA00022927"/>
    </source>
</evidence>
<dbReference type="PANTHER" id="PTHR13673:SF0">
    <property type="entry name" value="VPS35 ENDOSOMAL PROTEIN-SORTING FACTOR-LIKE"/>
    <property type="match status" value="1"/>
</dbReference>
<dbReference type="AlphaFoldDB" id="A0AAV0UI24"/>
<evidence type="ECO:0000313" key="7">
    <source>
        <dbReference type="Proteomes" id="UP001162031"/>
    </source>
</evidence>
<comment type="similarity">
    <text evidence="2">Belongs to the VPS35L family.</text>
</comment>
<evidence type="ECO:0000256" key="2">
    <source>
        <dbReference type="ARBA" id="ARBA00010704"/>
    </source>
</evidence>
<comment type="subcellular location">
    <subcellularLocation>
        <location evidence="1">Endosome</location>
    </subcellularLocation>
</comment>
<reference evidence="6" key="1">
    <citation type="submission" date="2022-12" db="EMBL/GenBank/DDBJ databases">
        <authorList>
            <person name="Webb A."/>
        </authorList>
    </citation>
    <scope>NUCLEOTIDE SEQUENCE</scope>
    <source>
        <strain evidence="6">Hp1</strain>
    </source>
</reference>
<accession>A0AAV0UI24</accession>
<dbReference type="GO" id="GO:0032456">
    <property type="term" value="P:endocytic recycling"/>
    <property type="evidence" value="ECO:0007669"/>
    <property type="project" value="InterPro"/>
</dbReference>
<organism evidence="6 7">
    <name type="scientific">Hyaloperonospora brassicae</name>
    <name type="common">Brassica downy mildew</name>
    <name type="synonym">Peronospora brassicae</name>
    <dbReference type="NCBI Taxonomy" id="162125"/>
    <lineage>
        <taxon>Eukaryota</taxon>
        <taxon>Sar</taxon>
        <taxon>Stramenopiles</taxon>
        <taxon>Oomycota</taxon>
        <taxon>Peronosporomycetes</taxon>
        <taxon>Peronosporales</taxon>
        <taxon>Peronosporaceae</taxon>
        <taxon>Hyaloperonospora</taxon>
    </lineage>
</organism>
<dbReference type="Proteomes" id="UP001162031">
    <property type="component" value="Unassembled WGS sequence"/>
</dbReference>
<dbReference type="GO" id="GO:0015031">
    <property type="term" value="P:protein transport"/>
    <property type="evidence" value="ECO:0007669"/>
    <property type="project" value="UniProtKB-KW"/>
</dbReference>
<dbReference type="GO" id="GO:0005768">
    <property type="term" value="C:endosome"/>
    <property type="evidence" value="ECO:0007669"/>
    <property type="project" value="UniProtKB-SubCell"/>
</dbReference>
<evidence type="ECO:0000256" key="1">
    <source>
        <dbReference type="ARBA" id="ARBA00004177"/>
    </source>
</evidence>
<comment type="caution">
    <text evidence="6">The sequence shown here is derived from an EMBL/GenBank/DDBJ whole genome shotgun (WGS) entry which is preliminary data.</text>
</comment>
<gene>
    <name evidence="6" type="ORF">HBR001_LOCUS6877</name>
</gene>